<dbReference type="EMBL" id="KQ434870">
    <property type="protein sequence ID" value="KZC09508.1"/>
    <property type="molecule type" value="Genomic_DNA"/>
</dbReference>
<keyword evidence="5" id="KW-1185">Reference proteome</keyword>
<proteinExistence type="inferred from homology"/>
<gene>
    <name evidence="4" type="ORF">WN55_00180</name>
</gene>
<dbReference type="PANTHER" id="PTHR44229:SF8">
    <property type="entry name" value="ALCOHOL DEHYDROGENASE-RELATED"/>
    <property type="match status" value="1"/>
</dbReference>
<dbReference type="SUPFAM" id="SSF51735">
    <property type="entry name" value="NAD(P)-binding Rossmann-fold domains"/>
    <property type="match status" value="1"/>
</dbReference>
<dbReference type="Proteomes" id="UP000076502">
    <property type="component" value="Unassembled WGS sequence"/>
</dbReference>
<dbReference type="PRINTS" id="PR01167">
    <property type="entry name" value="INSADHFAMILY"/>
</dbReference>
<evidence type="ECO:0000256" key="1">
    <source>
        <dbReference type="ARBA" id="ARBA00006484"/>
    </source>
</evidence>
<dbReference type="PANTHER" id="PTHR44229">
    <property type="entry name" value="15-HYDROXYPROSTAGLANDIN DEHYDROGENASE [NAD(+)]"/>
    <property type="match status" value="1"/>
</dbReference>
<protein>
    <submittedName>
        <fullName evidence="4">15-hydroxyprostaglandin dehydrogenase [NAD(+)]</fullName>
    </submittedName>
</protein>
<dbReference type="OrthoDB" id="417891at2759"/>
<dbReference type="GO" id="GO:0005737">
    <property type="term" value="C:cytoplasm"/>
    <property type="evidence" value="ECO:0007669"/>
    <property type="project" value="TreeGrafter"/>
</dbReference>
<dbReference type="STRING" id="178035.A0A154PE14"/>
<evidence type="ECO:0000256" key="3">
    <source>
        <dbReference type="RuleBase" id="RU000363"/>
    </source>
</evidence>
<accession>A0A154PE14</accession>
<dbReference type="PRINTS" id="PR00080">
    <property type="entry name" value="SDRFAMILY"/>
</dbReference>
<keyword evidence="2" id="KW-0560">Oxidoreductase</keyword>
<reference evidence="4 5" key="1">
    <citation type="submission" date="2015-07" db="EMBL/GenBank/DDBJ databases">
        <title>The genome of Dufourea novaeangliae.</title>
        <authorList>
            <person name="Pan H."/>
            <person name="Kapheim K."/>
        </authorList>
    </citation>
    <scope>NUCLEOTIDE SEQUENCE [LARGE SCALE GENOMIC DNA]</scope>
    <source>
        <strain evidence="4">0120121106</strain>
        <tissue evidence="4">Whole body</tissue>
    </source>
</reference>
<dbReference type="AlphaFoldDB" id="A0A154PE14"/>
<dbReference type="GO" id="GO:0016616">
    <property type="term" value="F:oxidoreductase activity, acting on the CH-OH group of donors, NAD or NADP as acceptor"/>
    <property type="evidence" value="ECO:0007669"/>
    <property type="project" value="TreeGrafter"/>
</dbReference>
<dbReference type="Gene3D" id="3.40.50.720">
    <property type="entry name" value="NAD(P)-binding Rossmann-like Domain"/>
    <property type="match status" value="1"/>
</dbReference>
<evidence type="ECO:0000313" key="5">
    <source>
        <dbReference type="Proteomes" id="UP000076502"/>
    </source>
</evidence>
<dbReference type="InterPro" id="IPR036291">
    <property type="entry name" value="NAD(P)-bd_dom_sf"/>
</dbReference>
<evidence type="ECO:0000256" key="2">
    <source>
        <dbReference type="ARBA" id="ARBA00023002"/>
    </source>
</evidence>
<dbReference type="InterPro" id="IPR002347">
    <property type="entry name" value="SDR_fam"/>
</dbReference>
<dbReference type="FunFam" id="3.40.50.720:FF:000149">
    <property type="entry name" value="15-hydroxyprostaglandin dehydrogenase [NAD(+)]"/>
    <property type="match status" value="1"/>
</dbReference>
<evidence type="ECO:0000313" key="4">
    <source>
        <dbReference type="EMBL" id="KZC09508.1"/>
    </source>
</evidence>
<name>A0A154PE14_DUFNO</name>
<organism evidence="4 5">
    <name type="scientific">Dufourea novaeangliae</name>
    <name type="common">Sweat bee</name>
    <dbReference type="NCBI Taxonomy" id="178035"/>
    <lineage>
        <taxon>Eukaryota</taxon>
        <taxon>Metazoa</taxon>
        <taxon>Ecdysozoa</taxon>
        <taxon>Arthropoda</taxon>
        <taxon>Hexapoda</taxon>
        <taxon>Insecta</taxon>
        <taxon>Pterygota</taxon>
        <taxon>Neoptera</taxon>
        <taxon>Endopterygota</taxon>
        <taxon>Hymenoptera</taxon>
        <taxon>Apocrita</taxon>
        <taxon>Aculeata</taxon>
        <taxon>Apoidea</taxon>
        <taxon>Anthophila</taxon>
        <taxon>Halictidae</taxon>
        <taxon>Rophitinae</taxon>
        <taxon>Dufourea</taxon>
    </lineage>
</organism>
<sequence length="262" mass="28358">MDHIKNKNILITGAASGIGLAYAQNMLKNGAKTVAILDLKTSIGQTSVLNLEKEFGKGKAMFFACDVSNVDQFAEMFKKAINAMNGVDIVINNAGIFNDLLWEQTVRINIGAVIQGSLLAMEHMGKHKGGKGGILVNIGSILSLVYTPMCPVYCASKHEVLAFSRCLEGNFETTGVRVLVLCPGVTDTNLLVDMNKKVFDFTDQKTLREFMETLPSQSPQNVANAMVTLIQKGENGAIWVSEGEQPPVGVEIPAVKRVQLNL</sequence>
<dbReference type="OMA" id="WAQRLMP"/>
<dbReference type="Pfam" id="PF00106">
    <property type="entry name" value="adh_short"/>
    <property type="match status" value="1"/>
</dbReference>
<comment type="similarity">
    <text evidence="1 3">Belongs to the short-chain dehydrogenases/reductases (SDR) family.</text>
</comment>